<dbReference type="Proteomes" id="UP000053317">
    <property type="component" value="Unassembled WGS sequence"/>
</dbReference>
<dbReference type="Gene3D" id="3.30.710.10">
    <property type="entry name" value="Potassium Channel Kv1.1, Chain A"/>
    <property type="match status" value="1"/>
</dbReference>
<accession>A0A0G2GLM9</accession>
<sequence>MRNFVSGSSSEDDQAIKLAPAISRKRPHISKAFEEDAEATMNHGTNQENQKVHNDDSLHGEGACAFTNNEKNQETHNKDLSRDASQIDLSDATTMDASQVVQSDYSVTDSTFAELNMDLLDHLWPVSKFPTWTTPDGHVTDRTDWANSAAMMRDTKVEVIVGKEKRRFLVPESLLCLSPYFQAVFRGGFKEQAVKRSVLPEANSAAFSMVLEALLLGRFNMHKIWAFKDLKSSGRPHTTLENRRNLGIWIHIVWITDLLQLQALKEAAENEVAKRLKDDLTFIAGLTTSERRKRRCGLTNETLIEIYQRTPPGSRLRTLVKERTFQGIARKWIRVEKYADFFAEFPEVSVEFMARLQQALPLDNAMDDRVCIDPVLHRLFETLRS</sequence>
<dbReference type="InterPro" id="IPR000210">
    <property type="entry name" value="BTB/POZ_dom"/>
</dbReference>
<proteinExistence type="predicted"/>
<reference evidence="3 4" key="2">
    <citation type="submission" date="2015-05" db="EMBL/GenBank/DDBJ databases">
        <authorList>
            <person name="Morales-Cruz A."/>
            <person name="Amrine K.C."/>
            <person name="Cantu D."/>
        </authorList>
    </citation>
    <scope>NUCLEOTIDE SEQUENCE [LARGE SCALE GENOMIC DNA]</scope>
    <source>
        <strain evidence="3">UCRPC4</strain>
    </source>
</reference>
<feature type="domain" description="BTB" evidence="2">
    <location>
        <begin position="155"/>
        <end position="223"/>
    </location>
</feature>
<evidence type="ECO:0000256" key="1">
    <source>
        <dbReference type="SAM" id="MobiDB-lite"/>
    </source>
</evidence>
<dbReference type="OrthoDB" id="6359816at2759"/>
<reference evidence="3 4" key="1">
    <citation type="submission" date="2015-05" db="EMBL/GenBank/DDBJ databases">
        <title>Distinctive expansion of gene families associated with plant cell wall degradation and secondary metabolism in the genomes of grapevine trunk pathogens.</title>
        <authorList>
            <person name="Lawrence D.P."/>
            <person name="Travadon R."/>
            <person name="Rolshausen P.E."/>
            <person name="Baumgartner K."/>
        </authorList>
    </citation>
    <scope>NUCLEOTIDE SEQUENCE [LARGE SCALE GENOMIC DNA]</scope>
    <source>
        <strain evidence="3">UCRPC4</strain>
    </source>
</reference>
<keyword evidence="4" id="KW-1185">Reference proteome</keyword>
<dbReference type="SUPFAM" id="SSF54695">
    <property type="entry name" value="POZ domain"/>
    <property type="match status" value="1"/>
</dbReference>
<name>A0A0G2GLM9_PHACM</name>
<dbReference type="InterPro" id="IPR011333">
    <property type="entry name" value="SKP1/BTB/POZ_sf"/>
</dbReference>
<feature type="region of interest" description="Disordered" evidence="1">
    <location>
        <begin position="38"/>
        <end position="64"/>
    </location>
</feature>
<protein>
    <recommendedName>
        <fullName evidence="2">BTB domain-containing protein</fullName>
    </recommendedName>
</protein>
<dbReference type="EMBL" id="LCWF01000060">
    <property type="protein sequence ID" value="KKY24363.1"/>
    <property type="molecule type" value="Genomic_DNA"/>
</dbReference>
<gene>
    <name evidence="3" type="ORF">UCRPC4_g02473</name>
</gene>
<dbReference type="AlphaFoldDB" id="A0A0G2GLM9"/>
<comment type="caution">
    <text evidence="3">The sequence shown here is derived from an EMBL/GenBank/DDBJ whole genome shotgun (WGS) entry which is preliminary data.</text>
</comment>
<dbReference type="PANTHER" id="PTHR47843">
    <property type="entry name" value="BTB DOMAIN-CONTAINING PROTEIN-RELATED"/>
    <property type="match status" value="1"/>
</dbReference>
<dbReference type="PROSITE" id="PS50097">
    <property type="entry name" value="BTB"/>
    <property type="match status" value="1"/>
</dbReference>
<feature type="compositionally biased region" description="Basic and acidic residues" evidence="1">
    <location>
        <begin position="50"/>
        <end position="59"/>
    </location>
</feature>
<evidence type="ECO:0000313" key="4">
    <source>
        <dbReference type="Proteomes" id="UP000053317"/>
    </source>
</evidence>
<evidence type="ECO:0000259" key="2">
    <source>
        <dbReference type="PROSITE" id="PS50097"/>
    </source>
</evidence>
<evidence type="ECO:0000313" key="3">
    <source>
        <dbReference type="EMBL" id="KKY24363.1"/>
    </source>
</evidence>
<organism evidence="3 4">
    <name type="scientific">Phaeomoniella chlamydospora</name>
    <name type="common">Phaeoacremonium chlamydosporum</name>
    <dbReference type="NCBI Taxonomy" id="158046"/>
    <lineage>
        <taxon>Eukaryota</taxon>
        <taxon>Fungi</taxon>
        <taxon>Dikarya</taxon>
        <taxon>Ascomycota</taxon>
        <taxon>Pezizomycotina</taxon>
        <taxon>Eurotiomycetes</taxon>
        <taxon>Chaetothyriomycetidae</taxon>
        <taxon>Phaeomoniellales</taxon>
        <taxon>Phaeomoniellaceae</taxon>
        <taxon>Phaeomoniella</taxon>
    </lineage>
</organism>